<keyword evidence="4" id="KW-1185">Reference proteome</keyword>
<reference evidence="4" key="1">
    <citation type="journal article" date="2019" name="Int. J. Syst. Evol. Microbiol.">
        <title>The Global Catalogue of Microorganisms (GCM) 10K type strain sequencing project: providing services to taxonomists for standard genome sequencing and annotation.</title>
        <authorList>
            <consortium name="The Broad Institute Genomics Platform"/>
            <consortium name="The Broad Institute Genome Sequencing Center for Infectious Disease"/>
            <person name="Wu L."/>
            <person name="Ma J."/>
        </authorList>
    </citation>
    <scope>NUCLEOTIDE SEQUENCE [LARGE SCALE GENOMIC DNA]</scope>
    <source>
        <strain evidence="4">JCM 18306</strain>
    </source>
</reference>
<feature type="transmembrane region" description="Helical" evidence="2">
    <location>
        <begin position="151"/>
        <end position="169"/>
    </location>
</feature>
<keyword evidence="2" id="KW-0812">Transmembrane</keyword>
<organism evidence="3 4">
    <name type="scientific">Streptomyces thinghirensis</name>
    <dbReference type="NCBI Taxonomy" id="551547"/>
    <lineage>
        <taxon>Bacteria</taxon>
        <taxon>Bacillati</taxon>
        <taxon>Actinomycetota</taxon>
        <taxon>Actinomycetes</taxon>
        <taxon>Kitasatosporales</taxon>
        <taxon>Streptomycetaceae</taxon>
        <taxon>Streptomyces</taxon>
    </lineage>
</organism>
<protein>
    <recommendedName>
        <fullName evidence="5">Integral membrane protein</fullName>
    </recommendedName>
</protein>
<evidence type="ECO:0008006" key="5">
    <source>
        <dbReference type="Google" id="ProtNLM"/>
    </source>
</evidence>
<evidence type="ECO:0000313" key="4">
    <source>
        <dbReference type="Proteomes" id="UP001499878"/>
    </source>
</evidence>
<feature type="transmembrane region" description="Helical" evidence="2">
    <location>
        <begin position="206"/>
        <end position="227"/>
    </location>
</feature>
<evidence type="ECO:0000256" key="1">
    <source>
        <dbReference type="SAM" id="MobiDB-lite"/>
    </source>
</evidence>
<gene>
    <name evidence="3" type="ORF">GCM10023323_08570</name>
</gene>
<keyword evidence="2" id="KW-1133">Transmembrane helix</keyword>
<dbReference type="RefSeq" id="WP_345626615.1">
    <property type="nucleotide sequence ID" value="NZ_BAABJR010000002.1"/>
</dbReference>
<sequence>MSNEYPAAPGSDGRPTADGQPTGHQGGPYGPPPGATPPGAHPASPAPGTQGGFGAPGGYAAPGGPGGQAGYAAPAGYGAPGSYGAPGGYGAPGAYGGAPGGYPGAPYPYAPVPPPTMPGSVRAAQILIWVMAGLVMLVVVIWGAGVGAEDAGRLFATNLMGWVLFVLAFRYGTGGNGVRVASIVLASVQIVMSLGGIAQGNGGGGLPLFGAIAIVVLLNQSAAAQWFKRPRAGGLPYGQ</sequence>
<comment type="caution">
    <text evidence="3">The sequence shown here is derived from an EMBL/GenBank/DDBJ whole genome shotgun (WGS) entry which is preliminary data.</text>
</comment>
<proteinExistence type="predicted"/>
<evidence type="ECO:0000256" key="2">
    <source>
        <dbReference type="SAM" id="Phobius"/>
    </source>
</evidence>
<keyword evidence="2" id="KW-0472">Membrane</keyword>
<accession>A0ABP9SVK0</accession>
<dbReference type="EMBL" id="BAABJR010000002">
    <property type="protein sequence ID" value="GAA5204671.1"/>
    <property type="molecule type" value="Genomic_DNA"/>
</dbReference>
<feature type="compositionally biased region" description="Gly residues" evidence="1">
    <location>
        <begin position="49"/>
        <end position="60"/>
    </location>
</feature>
<evidence type="ECO:0000313" key="3">
    <source>
        <dbReference type="EMBL" id="GAA5204671.1"/>
    </source>
</evidence>
<name>A0ABP9SVK0_9ACTN</name>
<feature type="transmembrane region" description="Helical" evidence="2">
    <location>
        <begin position="181"/>
        <end position="200"/>
    </location>
</feature>
<feature type="transmembrane region" description="Helical" evidence="2">
    <location>
        <begin position="126"/>
        <end position="145"/>
    </location>
</feature>
<dbReference type="Proteomes" id="UP001499878">
    <property type="component" value="Unassembled WGS sequence"/>
</dbReference>
<feature type="region of interest" description="Disordered" evidence="1">
    <location>
        <begin position="1"/>
        <end position="60"/>
    </location>
</feature>
<feature type="compositionally biased region" description="Pro residues" evidence="1">
    <location>
        <begin position="29"/>
        <end position="40"/>
    </location>
</feature>